<accession>A0A0C9Z8L6</accession>
<protein>
    <submittedName>
        <fullName evidence="1">Uncharacterized protein</fullName>
    </submittedName>
</protein>
<reference evidence="1 2" key="1">
    <citation type="submission" date="2014-04" db="EMBL/GenBank/DDBJ databases">
        <authorList>
            <consortium name="DOE Joint Genome Institute"/>
            <person name="Kuo A."/>
            <person name="Kohler A."/>
            <person name="Costa M.D."/>
            <person name="Nagy L.G."/>
            <person name="Floudas D."/>
            <person name="Copeland A."/>
            <person name="Barry K.W."/>
            <person name="Cichocki N."/>
            <person name="Veneault-Fourrey C."/>
            <person name="LaButti K."/>
            <person name="Lindquist E.A."/>
            <person name="Lipzen A."/>
            <person name="Lundell T."/>
            <person name="Morin E."/>
            <person name="Murat C."/>
            <person name="Sun H."/>
            <person name="Tunlid A."/>
            <person name="Henrissat B."/>
            <person name="Grigoriev I.V."/>
            <person name="Hibbett D.S."/>
            <person name="Martin F."/>
            <person name="Nordberg H.P."/>
            <person name="Cantor M.N."/>
            <person name="Hua S.X."/>
        </authorList>
    </citation>
    <scope>NUCLEOTIDE SEQUENCE [LARGE SCALE GENOMIC DNA]</scope>
    <source>
        <strain evidence="1 2">441</strain>
    </source>
</reference>
<reference evidence="2" key="2">
    <citation type="submission" date="2015-01" db="EMBL/GenBank/DDBJ databases">
        <title>Evolutionary Origins and Diversification of the Mycorrhizal Mutualists.</title>
        <authorList>
            <consortium name="DOE Joint Genome Institute"/>
            <consortium name="Mycorrhizal Genomics Consortium"/>
            <person name="Kohler A."/>
            <person name="Kuo A."/>
            <person name="Nagy L.G."/>
            <person name="Floudas D."/>
            <person name="Copeland A."/>
            <person name="Barry K.W."/>
            <person name="Cichocki N."/>
            <person name="Veneault-Fourrey C."/>
            <person name="LaButti K."/>
            <person name="Lindquist E.A."/>
            <person name="Lipzen A."/>
            <person name="Lundell T."/>
            <person name="Morin E."/>
            <person name="Murat C."/>
            <person name="Riley R."/>
            <person name="Ohm R."/>
            <person name="Sun H."/>
            <person name="Tunlid A."/>
            <person name="Henrissat B."/>
            <person name="Grigoriev I.V."/>
            <person name="Hibbett D.S."/>
            <person name="Martin F."/>
        </authorList>
    </citation>
    <scope>NUCLEOTIDE SEQUENCE [LARGE SCALE GENOMIC DNA]</scope>
    <source>
        <strain evidence="2">441</strain>
    </source>
</reference>
<organism evidence="1 2">
    <name type="scientific">Pisolithus microcarpus 441</name>
    <dbReference type="NCBI Taxonomy" id="765257"/>
    <lineage>
        <taxon>Eukaryota</taxon>
        <taxon>Fungi</taxon>
        <taxon>Dikarya</taxon>
        <taxon>Basidiomycota</taxon>
        <taxon>Agaricomycotina</taxon>
        <taxon>Agaricomycetes</taxon>
        <taxon>Agaricomycetidae</taxon>
        <taxon>Boletales</taxon>
        <taxon>Sclerodermatineae</taxon>
        <taxon>Pisolithaceae</taxon>
        <taxon>Pisolithus</taxon>
    </lineage>
</organism>
<name>A0A0C9Z8L6_9AGAM</name>
<evidence type="ECO:0000313" key="1">
    <source>
        <dbReference type="EMBL" id="KIK25651.1"/>
    </source>
</evidence>
<dbReference type="HOGENOM" id="CLU_2639004_0_0_1"/>
<dbReference type="AlphaFoldDB" id="A0A0C9Z8L6"/>
<gene>
    <name evidence="1" type="ORF">PISMIDRAFT_676935</name>
</gene>
<evidence type="ECO:0000313" key="2">
    <source>
        <dbReference type="Proteomes" id="UP000054018"/>
    </source>
</evidence>
<dbReference type="EMBL" id="KN833706">
    <property type="protein sequence ID" value="KIK25651.1"/>
    <property type="molecule type" value="Genomic_DNA"/>
</dbReference>
<keyword evidence="2" id="KW-1185">Reference proteome</keyword>
<proteinExistence type="predicted"/>
<sequence>MVLIAARWTDTSFRGTLVSSRRRHIPAQDADVISYDTLFRISLLHECLPWQLVYYGRAITYLCGMCIAQDGLVCGWT</sequence>
<dbReference type="Proteomes" id="UP000054018">
    <property type="component" value="Unassembled WGS sequence"/>
</dbReference>